<dbReference type="FunFam" id="3.30.930.10:FF:000023">
    <property type="entry name" value="Proline--tRNA ligase"/>
    <property type="match status" value="1"/>
</dbReference>
<dbReference type="AlphaFoldDB" id="A0A4Q1CKW1"/>
<dbReference type="Proteomes" id="UP000290204">
    <property type="component" value="Unassembled WGS sequence"/>
</dbReference>
<comment type="caution">
    <text evidence="13">The sequence shown here is derived from an EMBL/GenBank/DDBJ whole genome shotgun (WGS) entry which is preliminary data.</text>
</comment>
<evidence type="ECO:0000313" key="13">
    <source>
        <dbReference type="EMBL" id="RXK61617.1"/>
    </source>
</evidence>
<dbReference type="PROSITE" id="PS50862">
    <property type="entry name" value="AA_TRNA_LIGASE_II"/>
    <property type="match status" value="1"/>
</dbReference>
<protein>
    <recommendedName>
        <fullName evidence="11">Proline--tRNA ligase</fullName>
        <ecNumber evidence="11">6.1.1.15</ecNumber>
    </recommendedName>
    <alternativeName>
        <fullName evidence="11">Prolyl-tRNA synthetase</fullName>
        <shortName evidence="11">ProRS</shortName>
    </alternativeName>
</protein>
<comment type="subunit">
    <text evidence="2 11">Homodimer.</text>
</comment>
<evidence type="ECO:0000256" key="4">
    <source>
        <dbReference type="ARBA" id="ARBA00022598"/>
    </source>
</evidence>
<dbReference type="InterPro" id="IPR004154">
    <property type="entry name" value="Anticodon-bd"/>
</dbReference>
<evidence type="ECO:0000256" key="11">
    <source>
        <dbReference type="HAMAP-Rule" id="MF_01571"/>
    </source>
</evidence>
<dbReference type="Gene3D" id="3.40.50.800">
    <property type="entry name" value="Anticodon-binding domain"/>
    <property type="match status" value="1"/>
</dbReference>
<reference evidence="13 14" key="1">
    <citation type="submission" date="2019-01" db="EMBL/GenBank/DDBJ databases">
        <title>Lacibacter sp. strain TTM-7.</title>
        <authorList>
            <person name="Chen W.-M."/>
        </authorList>
    </citation>
    <scope>NUCLEOTIDE SEQUENCE [LARGE SCALE GENOMIC DNA]</scope>
    <source>
        <strain evidence="13 14">TTM-7</strain>
    </source>
</reference>
<keyword evidence="6 11" id="KW-0067">ATP-binding</keyword>
<dbReference type="SMART" id="SM00946">
    <property type="entry name" value="ProRS-C_1"/>
    <property type="match status" value="1"/>
</dbReference>
<evidence type="ECO:0000313" key="14">
    <source>
        <dbReference type="Proteomes" id="UP000290204"/>
    </source>
</evidence>
<dbReference type="GO" id="GO:0006433">
    <property type="term" value="P:prolyl-tRNA aminoacylation"/>
    <property type="evidence" value="ECO:0007669"/>
    <property type="project" value="UniProtKB-UniRule"/>
</dbReference>
<dbReference type="EMBL" id="SDHW01000001">
    <property type="protein sequence ID" value="RXK61617.1"/>
    <property type="molecule type" value="Genomic_DNA"/>
</dbReference>
<comment type="domain">
    <text evidence="11">Consists of three domains: the N-terminal catalytic domain, the anticodon-binding domain and the C-terminal extension.</text>
</comment>
<keyword evidence="3 11" id="KW-0963">Cytoplasm</keyword>
<dbReference type="FunFam" id="3.40.50.800:FF:000005">
    <property type="entry name" value="bifunctional glutamate/proline--tRNA ligase"/>
    <property type="match status" value="1"/>
</dbReference>
<sequence>MAAAITSREQDYSQWYNDLILKGGLADYSAVRGCMVIKPYGFALWENMRDQLDRMFKETGHVNAYFPLFIPKSFLSKEAAHVEGFAKECAVVTHYRLKNDPNGGGVVVDPEAKLEEELIVRPTSETIIWNTYKDWIQSYRDLPILVNQWANVVRWEMRTRLFLRTAEFLWQEGHTAHATAQEAVEETRKMLDVYAQFAEEWMAVPVIKGVKTANERFAGAEDTYCIEALMQDGKALQAGTSHFLGQNFAKAFDVKFSNKENELEYVWATSWGVSTRLIGGLVMAHSDDQGLILPPKIAPLQVVIVPIHKGEEQLKAITEKVNVLMSELKALGVRVKYDDSDNARPGWKFAEHELKGVPVRVAIGGRDLENNTAEVARRDEKTKATVSQDGLAAYLHGLLEEIQQNMFNKAKAYRDSHISKADTWEEFVAALENKGGFVSAHWDGTAETEEEIKAKTKATIRCIPLNNEQEEGKCILTGKASKERVLFALAY</sequence>
<evidence type="ECO:0000259" key="12">
    <source>
        <dbReference type="PROSITE" id="PS50862"/>
    </source>
</evidence>
<dbReference type="HAMAP" id="MF_01571">
    <property type="entry name" value="Pro_tRNA_synth_type3"/>
    <property type="match status" value="1"/>
</dbReference>
<dbReference type="PANTHER" id="PTHR43382:SF2">
    <property type="entry name" value="BIFUNCTIONAL GLUTAMATE_PROLINE--TRNA LIGASE"/>
    <property type="match status" value="1"/>
</dbReference>
<evidence type="ECO:0000256" key="5">
    <source>
        <dbReference type="ARBA" id="ARBA00022741"/>
    </source>
</evidence>
<dbReference type="InterPro" id="IPR033721">
    <property type="entry name" value="ProRS_core_arch_euk"/>
</dbReference>
<dbReference type="Pfam" id="PF00587">
    <property type="entry name" value="tRNA-synt_2b"/>
    <property type="match status" value="1"/>
</dbReference>
<dbReference type="GO" id="GO:0005524">
    <property type="term" value="F:ATP binding"/>
    <property type="evidence" value="ECO:0007669"/>
    <property type="project" value="UniProtKB-UniRule"/>
</dbReference>
<dbReference type="InterPro" id="IPR002314">
    <property type="entry name" value="aa-tRNA-synt_IIb"/>
</dbReference>
<keyword evidence="14" id="KW-1185">Reference proteome</keyword>
<dbReference type="InterPro" id="IPR045864">
    <property type="entry name" value="aa-tRNA-synth_II/BPL/LPL"/>
</dbReference>
<dbReference type="EC" id="6.1.1.15" evidence="11"/>
<gene>
    <name evidence="11" type="primary">proS</name>
    <name evidence="13" type="ORF">ESA94_00960</name>
</gene>
<dbReference type="GO" id="GO:0017101">
    <property type="term" value="C:aminoacyl-tRNA synthetase multienzyme complex"/>
    <property type="evidence" value="ECO:0007669"/>
    <property type="project" value="TreeGrafter"/>
</dbReference>
<dbReference type="InterPro" id="IPR004499">
    <property type="entry name" value="Pro-tRNA-ligase_IIa_arc-type"/>
</dbReference>
<proteinExistence type="inferred from homology"/>
<evidence type="ECO:0000256" key="1">
    <source>
        <dbReference type="ARBA" id="ARBA00004496"/>
    </source>
</evidence>
<comment type="subcellular location">
    <subcellularLocation>
        <location evidence="1 11">Cytoplasm</location>
    </subcellularLocation>
</comment>
<dbReference type="Gene3D" id="3.30.110.30">
    <property type="entry name" value="C-terminal domain of ProRS"/>
    <property type="match status" value="1"/>
</dbReference>
<organism evidence="13 14">
    <name type="scientific">Lacibacter luteus</name>
    <dbReference type="NCBI Taxonomy" id="2508719"/>
    <lineage>
        <taxon>Bacteria</taxon>
        <taxon>Pseudomonadati</taxon>
        <taxon>Bacteroidota</taxon>
        <taxon>Chitinophagia</taxon>
        <taxon>Chitinophagales</taxon>
        <taxon>Chitinophagaceae</taxon>
        <taxon>Lacibacter</taxon>
    </lineage>
</organism>
<dbReference type="InterPro" id="IPR006195">
    <property type="entry name" value="aa-tRNA-synth_II"/>
</dbReference>
<evidence type="ECO:0000256" key="10">
    <source>
        <dbReference type="ARBA" id="ARBA00060806"/>
    </source>
</evidence>
<comment type="similarity">
    <text evidence="10 11">Belongs to the class-II aminoacyl-tRNA synthetase family. ProS type 3 subfamily.</text>
</comment>
<evidence type="ECO:0000256" key="3">
    <source>
        <dbReference type="ARBA" id="ARBA00022490"/>
    </source>
</evidence>
<evidence type="ECO:0000256" key="2">
    <source>
        <dbReference type="ARBA" id="ARBA00011738"/>
    </source>
</evidence>
<dbReference type="InterPro" id="IPR016061">
    <property type="entry name" value="Pro-tRNA_ligase_II_C"/>
</dbReference>
<keyword evidence="8 11" id="KW-0030">Aminoacyl-tRNA synthetase</keyword>
<evidence type="ECO:0000256" key="9">
    <source>
        <dbReference type="ARBA" id="ARBA00047671"/>
    </source>
</evidence>
<dbReference type="CDD" id="cd00862">
    <property type="entry name" value="ProRS_anticodon_zinc"/>
    <property type="match status" value="1"/>
</dbReference>
<dbReference type="InterPro" id="IPR017449">
    <property type="entry name" value="Pro-tRNA_synth_II"/>
</dbReference>
<dbReference type="GO" id="GO:0004827">
    <property type="term" value="F:proline-tRNA ligase activity"/>
    <property type="evidence" value="ECO:0007669"/>
    <property type="project" value="UniProtKB-UniRule"/>
</dbReference>
<dbReference type="SUPFAM" id="SSF52954">
    <property type="entry name" value="Class II aaRS ABD-related"/>
    <property type="match status" value="1"/>
</dbReference>
<dbReference type="Gene3D" id="3.30.930.10">
    <property type="entry name" value="Bira Bifunctional Protein, Domain 2"/>
    <property type="match status" value="1"/>
</dbReference>
<evidence type="ECO:0000256" key="8">
    <source>
        <dbReference type="ARBA" id="ARBA00023146"/>
    </source>
</evidence>
<keyword evidence="7 11" id="KW-0648">Protein biosynthesis</keyword>
<dbReference type="PANTHER" id="PTHR43382">
    <property type="entry name" value="PROLYL-TRNA SYNTHETASE"/>
    <property type="match status" value="1"/>
</dbReference>
<dbReference type="OrthoDB" id="9809052at2"/>
<keyword evidence="5 11" id="KW-0547">Nucleotide-binding</keyword>
<dbReference type="SUPFAM" id="SSF64586">
    <property type="entry name" value="C-terminal domain of ProRS"/>
    <property type="match status" value="1"/>
</dbReference>
<dbReference type="InterPro" id="IPR036621">
    <property type="entry name" value="Anticodon-bd_dom_sf"/>
</dbReference>
<keyword evidence="4 11" id="KW-0436">Ligase</keyword>
<dbReference type="RefSeq" id="WP_129128990.1">
    <property type="nucleotide sequence ID" value="NZ_SDHW01000001.1"/>
</dbReference>
<dbReference type="SUPFAM" id="SSF55681">
    <property type="entry name" value="Class II aaRS and biotin synthetases"/>
    <property type="match status" value="1"/>
</dbReference>
<comment type="function">
    <text evidence="11">Catalyzes the attachment of proline to tRNA(Pro) in a two-step reaction: proline is first activated by ATP to form Pro-AMP and then transferred to the acceptor end of tRNA(Pro).</text>
</comment>
<dbReference type="Pfam" id="PF09180">
    <property type="entry name" value="ProRS-C_1"/>
    <property type="match status" value="1"/>
</dbReference>
<dbReference type="Pfam" id="PF03129">
    <property type="entry name" value="HGTP_anticodon"/>
    <property type="match status" value="1"/>
</dbReference>
<name>A0A4Q1CKW1_9BACT</name>
<comment type="catalytic activity">
    <reaction evidence="9 11">
        <text>tRNA(Pro) + L-proline + ATP = L-prolyl-tRNA(Pro) + AMP + diphosphate</text>
        <dbReference type="Rhea" id="RHEA:14305"/>
        <dbReference type="Rhea" id="RHEA-COMP:9700"/>
        <dbReference type="Rhea" id="RHEA-COMP:9702"/>
        <dbReference type="ChEBI" id="CHEBI:30616"/>
        <dbReference type="ChEBI" id="CHEBI:33019"/>
        <dbReference type="ChEBI" id="CHEBI:60039"/>
        <dbReference type="ChEBI" id="CHEBI:78442"/>
        <dbReference type="ChEBI" id="CHEBI:78532"/>
        <dbReference type="ChEBI" id="CHEBI:456215"/>
        <dbReference type="EC" id="6.1.1.15"/>
    </reaction>
</comment>
<dbReference type="NCBIfam" id="TIGR00408">
    <property type="entry name" value="proS_fam_I"/>
    <property type="match status" value="1"/>
</dbReference>
<evidence type="ECO:0000256" key="6">
    <source>
        <dbReference type="ARBA" id="ARBA00022840"/>
    </source>
</evidence>
<dbReference type="GO" id="GO:0005737">
    <property type="term" value="C:cytoplasm"/>
    <property type="evidence" value="ECO:0007669"/>
    <property type="project" value="UniProtKB-SubCell"/>
</dbReference>
<dbReference type="CDD" id="cd00778">
    <property type="entry name" value="ProRS_core_arch_euk"/>
    <property type="match status" value="1"/>
</dbReference>
<accession>A0A4Q1CKW1</accession>
<evidence type="ECO:0000256" key="7">
    <source>
        <dbReference type="ARBA" id="ARBA00022917"/>
    </source>
</evidence>
<feature type="domain" description="Aminoacyl-transfer RNA synthetases class-II family profile" evidence="12">
    <location>
        <begin position="30"/>
        <end position="294"/>
    </location>
</feature>